<accession>A0ABX8Z3U7</accession>
<dbReference type="Proteomes" id="UP000825679">
    <property type="component" value="Chromosome"/>
</dbReference>
<evidence type="ECO:0000259" key="2">
    <source>
        <dbReference type="SMART" id="SM00834"/>
    </source>
</evidence>
<feature type="region of interest" description="Disordered" evidence="1">
    <location>
        <begin position="52"/>
        <end position="71"/>
    </location>
</feature>
<dbReference type="EMBL" id="CP081150">
    <property type="protein sequence ID" value="QZA77050.1"/>
    <property type="molecule type" value="Genomic_DNA"/>
</dbReference>
<evidence type="ECO:0000256" key="1">
    <source>
        <dbReference type="SAM" id="MobiDB-lite"/>
    </source>
</evidence>
<proteinExistence type="predicted"/>
<organism evidence="3 4">
    <name type="scientific">Deefgea tanakiae</name>
    <dbReference type="NCBI Taxonomy" id="2865840"/>
    <lineage>
        <taxon>Bacteria</taxon>
        <taxon>Pseudomonadati</taxon>
        <taxon>Pseudomonadota</taxon>
        <taxon>Betaproteobacteria</taxon>
        <taxon>Neisseriales</taxon>
        <taxon>Chitinibacteraceae</taxon>
        <taxon>Deefgea</taxon>
    </lineage>
</organism>
<gene>
    <name evidence="3" type="ORF">K4H28_12185</name>
</gene>
<keyword evidence="4" id="KW-1185">Reference proteome</keyword>
<feature type="domain" description="Putative regulatory protein FmdB zinc ribbon" evidence="2">
    <location>
        <begin position="1"/>
        <end position="42"/>
    </location>
</feature>
<evidence type="ECO:0000313" key="3">
    <source>
        <dbReference type="EMBL" id="QZA77050.1"/>
    </source>
</evidence>
<reference evidence="3 4" key="1">
    <citation type="submission" date="2021-08" db="EMBL/GenBank/DDBJ databases">
        <title>complete genome sequencing of Deefgea sp. D25.</title>
        <authorList>
            <person name="Bae J.-W."/>
            <person name="Gim D.-H."/>
        </authorList>
    </citation>
    <scope>NUCLEOTIDE SEQUENCE [LARGE SCALE GENOMIC DNA]</scope>
    <source>
        <strain evidence="3 4">D25</strain>
    </source>
</reference>
<name>A0ABX8Z3U7_9NEIS</name>
<dbReference type="Pfam" id="PF09723">
    <property type="entry name" value="Zn_ribbon_8"/>
    <property type="match status" value="1"/>
</dbReference>
<dbReference type="SMART" id="SM00834">
    <property type="entry name" value="CxxC_CXXC_SSSS"/>
    <property type="match status" value="1"/>
</dbReference>
<dbReference type="PANTHER" id="PTHR34404:SF2">
    <property type="entry name" value="CONSERVED SERINE RICH PROTEIN"/>
    <property type="match status" value="1"/>
</dbReference>
<sequence length="71" mass="7570">MPIYAYRCAECGHQGDHLQKMSDAPLATCPACHVEQYQKQLSAVSIALKTASSGTTQTSPVPHQCGPGCQH</sequence>
<feature type="compositionally biased region" description="Polar residues" evidence="1">
    <location>
        <begin position="52"/>
        <end position="61"/>
    </location>
</feature>
<dbReference type="NCBIfam" id="TIGR02605">
    <property type="entry name" value="CxxC_CxxC_SSSS"/>
    <property type="match status" value="1"/>
</dbReference>
<protein>
    <submittedName>
        <fullName evidence="3">Zinc ribbon domain-containing protein</fullName>
    </submittedName>
</protein>
<dbReference type="PANTHER" id="PTHR34404">
    <property type="entry name" value="REGULATORY PROTEIN, FMDB FAMILY"/>
    <property type="match status" value="1"/>
</dbReference>
<dbReference type="RefSeq" id="WP_221005446.1">
    <property type="nucleotide sequence ID" value="NZ_CP081150.1"/>
</dbReference>
<dbReference type="InterPro" id="IPR013429">
    <property type="entry name" value="Regulatory_FmdB_Zinc_ribbon"/>
</dbReference>
<evidence type="ECO:0000313" key="4">
    <source>
        <dbReference type="Proteomes" id="UP000825679"/>
    </source>
</evidence>